<evidence type="ECO:0000256" key="1">
    <source>
        <dbReference type="SAM" id="MobiDB-lite"/>
    </source>
</evidence>
<proteinExistence type="predicted"/>
<feature type="chain" id="PRO_5038842314" evidence="2">
    <location>
        <begin position="22"/>
        <end position="477"/>
    </location>
</feature>
<keyword evidence="4" id="KW-1185">Reference proteome</keyword>
<evidence type="ECO:0000313" key="4">
    <source>
        <dbReference type="Proteomes" id="UP000460318"/>
    </source>
</evidence>
<dbReference type="Gene3D" id="3.40.190.10">
    <property type="entry name" value="Periplasmic binding protein-like II"/>
    <property type="match status" value="1"/>
</dbReference>
<organism evidence="3 4">
    <name type="scientific">Paenibacillus dendrobii</name>
    <dbReference type="NCBI Taxonomy" id="2691084"/>
    <lineage>
        <taxon>Bacteria</taxon>
        <taxon>Bacillati</taxon>
        <taxon>Bacillota</taxon>
        <taxon>Bacilli</taxon>
        <taxon>Bacillales</taxon>
        <taxon>Paenibacillaceae</taxon>
        <taxon>Paenibacillus</taxon>
    </lineage>
</organism>
<accession>A0A7X3IHP4</accession>
<dbReference type="PANTHER" id="PTHR43649:SF12">
    <property type="entry name" value="DIACETYLCHITOBIOSE BINDING PROTEIN DASA"/>
    <property type="match status" value="1"/>
</dbReference>
<feature type="region of interest" description="Disordered" evidence="1">
    <location>
        <begin position="26"/>
        <end position="73"/>
    </location>
</feature>
<evidence type="ECO:0000313" key="3">
    <source>
        <dbReference type="EMBL" id="MWV43723.1"/>
    </source>
</evidence>
<dbReference type="AlphaFoldDB" id="A0A7X3IHP4"/>
<sequence>MKKMKVLSMLLVVLLFVFTIAGCSGGGAQEGSSNESNKAAEQEPAKEADQEPAPEPEKEQAAAPEENKTDLGGDTIKIGVWYDDADPRLVKEKGPAEEEQIKLIDQVEKKYNCKIEFVKFGDYGKYVENFTTTSLSGTPFADIVLLELFWAFPTLVNKDFIQPVDDKLDLNDPKYIDWMKKGGNFKGKQYGMTDSSPSPYGIFYNKTLVKKLGLEDPYELQQKGEWTWEKFRDFAKKATKDTNGDGKTDIFGIAGAYGKINSFTEQMIYSNKGTVDKDAEGNIKFSLNGENSMEALQFIADLYNKDKSIMQPIPEDANKEFVAGKGVMYAGFSWELGGLLDNMKNQELGYVFFPKGPKSDKYVSYTPFGNMFMVAKYSKHADVAAKILDEISLHDAGRKLSQQSWESSYPNKESLDTRKQMSESIDYISYYAIPDGGKLFEGVVKDITTGKISPSTAVDKVKPQFEANINKLLQDSK</sequence>
<dbReference type="Proteomes" id="UP000460318">
    <property type="component" value="Unassembled WGS sequence"/>
</dbReference>
<dbReference type="EMBL" id="WUBI01000001">
    <property type="protein sequence ID" value="MWV43723.1"/>
    <property type="molecule type" value="Genomic_DNA"/>
</dbReference>
<protein>
    <submittedName>
        <fullName evidence="3">Extracellular solute-binding protein</fullName>
    </submittedName>
</protein>
<dbReference type="PANTHER" id="PTHR43649">
    <property type="entry name" value="ARABINOSE-BINDING PROTEIN-RELATED"/>
    <property type="match status" value="1"/>
</dbReference>
<dbReference type="InterPro" id="IPR006059">
    <property type="entry name" value="SBP"/>
</dbReference>
<feature type="compositionally biased region" description="Basic and acidic residues" evidence="1">
    <location>
        <begin position="38"/>
        <end position="71"/>
    </location>
</feature>
<name>A0A7X3IHP4_9BACL</name>
<evidence type="ECO:0000256" key="2">
    <source>
        <dbReference type="SAM" id="SignalP"/>
    </source>
</evidence>
<feature type="signal peptide" evidence="2">
    <location>
        <begin position="1"/>
        <end position="21"/>
    </location>
</feature>
<keyword evidence="2" id="KW-0732">Signal</keyword>
<dbReference type="InterPro" id="IPR050490">
    <property type="entry name" value="Bact_solute-bd_prot1"/>
</dbReference>
<comment type="caution">
    <text evidence="3">The sequence shown here is derived from an EMBL/GenBank/DDBJ whole genome shotgun (WGS) entry which is preliminary data.</text>
</comment>
<dbReference type="PROSITE" id="PS51257">
    <property type="entry name" value="PROKAR_LIPOPROTEIN"/>
    <property type="match status" value="1"/>
</dbReference>
<gene>
    <name evidence="3" type="ORF">GRF59_08740</name>
</gene>
<dbReference type="Pfam" id="PF13416">
    <property type="entry name" value="SBP_bac_8"/>
    <property type="match status" value="1"/>
</dbReference>
<dbReference type="SUPFAM" id="SSF53850">
    <property type="entry name" value="Periplasmic binding protein-like II"/>
    <property type="match status" value="1"/>
</dbReference>
<reference evidence="3 4" key="1">
    <citation type="submission" date="2019-12" db="EMBL/GenBank/DDBJ databases">
        <title>Paenibacillus sp. nov., an endophytic bacterium isolated from the stem of Dendrobium.</title>
        <authorList>
            <person name="Zhao R."/>
        </authorList>
    </citation>
    <scope>NUCLEOTIDE SEQUENCE [LARGE SCALE GENOMIC DNA]</scope>
    <source>
        <strain evidence="3 4">HJL G12</strain>
    </source>
</reference>